<accession>A0A1F7YLE5</accession>
<feature type="domain" description="Methyltransferase type 11" evidence="1">
    <location>
        <begin position="41"/>
        <end position="138"/>
    </location>
</feature>
<organism evidence="2 3">
    <name type="scientific">Candidatus Woesebacteria bacterium RIFCSPHIGHO2_01_FULL_40_22</name>
    <dbReference type="NCBI Taxonomy" id="1802499"/>
    <lineage>
        <taxon>Bacteria</taxon>
        <taxon>Candidatus Woeseibacteriota</taxon>
    </lineage>
</organism>
<evidence type="ECO:0000313" key="3">
    <source>
        <dbReference type="Proteomes" id="UP000179221"/>
    </source>
</evidence>
<dbReference type="InterPro" id="IPR050508">
    <property type="entry name" value="Methyltransf_Superfamily"/>
</dbReference>
<gene>
    <name evidence="2" type="ORF">A2628_00895</name>
</gene>
<dbReference type="AlphaFoldDB" id="A0A1F7YLE5"/>
<dbReference type="InterPro" id="IPR013216">
    <property type="entry name" value="Methyltransf_11"/>
</dbReference>
<sequence length="226" mass="26175">METKDFWDGWWKKYEQEDWDDNPSLFAQFAISYFPKEGIILELGAGLGKDSRYFAHQGYKVTSSDFSDSALEISKWEANAQKLLIDFQNIDIRHPLPFKNEAFNVVYAHAVLHYFSHTITDQIFREIHRVLKDGGIFATLLKSKEDPEVLKSLKLHENFYQTPQGLVERFFSLDEIQNEVNGLFNPTVMDASEQMHETENATFIRFIGLKIKGGIAYHTESTSQHT</sequence>
<dbReference type="Gene3D" id="3.40.50.150">
    <property type="entry name" value="Vaccinia Virus protein VP39"/>
    <property type="match status" value="1"/>
</dbReference>
<evidence type="ECO:0000313" key="2">
    <source>
        <dbReference type="EMBL" id="OGM27345.1"/>
    </source>
</evidence>
<dbReference type="Proteomes" id="UP000179221">
    <property type="component" value="Unassembled WGS sequence"/>
</dbReference>
<comment type="caution">
    <text evidence="2">The sequence shown here is derived from an EMBL/GenBank/DDBJ whole genome shotgun (WGS) entry which is preliminary data.</text>
</comment>
<dbReference type="CDD" id="cd02440">
    <property type="entry name" value="AdoMet_MTases"/>
    <property type="match status" value="1"/>
</dbReference>
<dbReference type="InterPro" id="IPR029063">
    <property type="entry name" value="SAM-dependent_MTases_sf"/>
</dbReference>
<proteinExistence type="predicted"/>
<reference evidence="2 3" key="1">
    <citation type="journal article" date="2016" name="Nat. Commun.">
        <title>Thousands of microbial genomes shed light on interconnected biogeochemical processes in an aquifer system.</title>
        <authorList>
            <person name="Anantharaman K."/>
            <person name="Brown C.T."/>
            <person name="Hug L.A."/>
            <person name="Sharon I."/>
            <person name="Castelle C.J."/>
            <person name="Probst A.J."/>
            <person name="Thomas B.C."/>
            <person name="Singh A."/>
            <person name="Wilkins M.J."/>
            <person name="Karaoz U."/>
            <person name="Brodie E.L."/>
            <person name="Williams K.H."/>
            <person name="Hubbard S.S."/>
            <person name="Banfield J.F."/>
        </authorList>
    </citation>
    <scope>NUCLEOTIDE SEQUENCE [LARGE SCALE GENOMIC DNA]</scope>
</reference>
<name>A0A1F7YLE5_9BACT</name>
<dbReference type="GO" id="GO:0008757">
    <property type="term" value="F:S-adenosylmethionine-dependent methyltransferase activity"/>
    <property type="evidence" value="ECO:0007669"/>
    <property type="project" value="InterPro"/>
</dbReference>
<protein>
    <recommendedName>
        <fullName evidence="1">Methyltransferase type 11 domain-containing protein</fullName>
    </recommendedName>
</protein>
<dbReference type="Pfam" id="PF08241">
    <property type="entry name" value="Methyltransf_11"/>
    <property type="match status" value="1"/>
</dbReference>
<dbReference type="PANTHER" id="PTHR42912:SF93">
    <property type="entry name" value="N6-ADENOSINE-METHYLTRANSFERASE TMT1A"/>
    <property type="match status" value="1"/>
</dbReference>
<dbReference type="PANTHER" id="PTHR42912">
    <property type="entry name" value="METHYLTRANSFERASE"/>
    <property type="match status" value="1"/>
</dbReference>
<dbReference type="SUPFAM" id="SSF53335">
    <property type="entry name" value="S-adenosyl-L-methionine-dependent methyltransferases"/>
    <property type="match status" value="1"/>
</dbReference>
<evidence type="ECO:0000259" key="1">
    <source>
        <dbReference type="Pfam" id="PF08241"/>
    </source>
</evidence>
<dbReference type="EMBL" id="MGGL01000004">
    <property type="protein sequence ID" value="OGM27345.1"/>
    <property type="molecule type" value="Genomic_DNA"/>
</dbReference>